<dbReference type="InterPro" id="IPR027417">
    <property type="entry name" value="P-loop_NTPase"/>
</dbReference>
<dbReference type="InterPro" id="IPR001270">
    <property type="entry name" value="ClpA/B"/>
</dbReference>
<reference evidence="6" key="1">
    <citation type="submission" date="2014-09" db="EMBL/GenBank/DDBJ databases">
        <authorList>
            <person name="Illeghems K.G."/>
        </authorList>
    </citation>
    <scope>NUCLEOTIDE SEQUENCE [LARGE SCALE GENOMIC DNA]</scope>
    <source>
        <strain evidence="6">LMG 23848T</strain>
    </source>
</reference>
<dbReference type="AlphaFoldDB" id="A0A0U5BKU1"/>
<dbReference type="SMART" id="SM01086">
    <property type="entry name" value="ClpB_D2-small"/>
    <property type="match status" value="1"/>
</dbReference>
<dbReference type="GO" id="GO:0034605">
    <property type="term" value="P:cellular response to heat"/>
    <property type="evidence" value="ECO:0007669"/>
    <property type="project" value="TreeGrafter"/>
</dbReference>
<proteinExistence type="inferred from homology"/>
<dbReference type="GO" id="GO:0008233">
    <property type="term" value="F:peptidase activity"/>
    <property type="evidence" value="ECO:0007669"/>
    <property type="project" value="UniProtKB-KW"/>
</dbReference>
<dbReference type="Pfam" id="PF10431">
    <property type="entry name" value="ClpB_D2-small"/>
    <property type="match status" value="1"/>
</dbReference>
<evidence type="ECO:0000313" key="6">
    <source>
        <dbReference type="Proteomes" id="UP000068250"/>
    </source>
</evidence>
<keyword evidence="5" id="KW-0645">Protease</keyword>
<feature type="domain" description="Clp ATPase C-terminal" evidence="4">
    <location>
        <begin position="133"/>
        <end position="222"/>
    </location>
</feature>
<dbReference type="PRINTS" id="PR00300">
    <property type="entry name" value="CLPPROTEASEA"/>
</dbReference>
<organism evidence="5 6">
    <name type="scientific">Acetobacter ghanensis</name>
    <dbReference type="NCBI Taxonomy" id="431306"/>
    <lineage>
        <taxon>Bacteria</taxon>
        <taxon>Pseudomonadati</taxon>
        <taxon>Pseudomonadota</taxon>
        <taxon>Alphaproteobacteria</taxon>
        <taxon>Acetobacterales</taxon>
        <taxon>Acetobacteraceae</taxon>
        <taxon>Acetobacter</taxon>
    </lineage>
</organism>
<evidence type="ECO:0000256" key="1">
    <source>
        <dbReference type="ARBA" id="ARBA00008675"/>
    </source>
</evidence>
<dbReference type="Proteomes" id="UP000068250">
    <property type="component" value="Chromosome I"/>
</dbReference>
<name>A0A0U5BKU1_9PROT</name>
<dbReference type="GO" id="GO:0005737">
    <property type="term" value="C:cytoplasm"/>
    <property type="evidence" value="ECO:0007669"/>
    <property type="project" value="TreeGrafter"/>
</dbReference>
<dbReference type="InterPro" id="IPR050130">
    <property type="entry name" value="ClpA_ClpB"/>
</dbReference>
<accession>A0A0U5BKU1</accession>
<dbReference type="EMBL" id="LN609302">
    <property type="protein sequence ID" value="CEF56729.1"/>
    <property type="molecule type" value="Genomic_DNA"/>
</dbReference>
<protein>
    <submittedName>
        <fullName evidence="5">ATP-dependent Clp protease ATP-binding subunit ClpB</fullName>
    </submittedName>
</protein>
<evidence type="ECO:0000313" key="5">
    <source>
        <dbReference type="EMBL" id="CEF56729.1"/>
    </source>
</evidence>
<evidence type="ECO:0000256" key="3">
    <source>
        <dbReference type="ARBA" id="ARBA00022840"/>
    </source>
</evidence>
<dbReference type="PATRIC" id="fig|431306.5.peg.2218"/>
<dbReference type="PANTHER" id="PTHR11638">
    <property type="entry name" value="ATP-DEPENDENT CLP PROTEASE"/>
    <property type="match status" value="1"/>
</dbReference>
<dbReference type="STRING" id="431306.AGA_2148"/>
<keyword evidence="5" id="KW-0378">Hydrolase</keyword>
<sequence length="234" mass="26220">MSEFMEKHAVARLIGAPPGYVGYEEGGVLTEAVRRRPYQVILFDEVEKAHEDVFNILLQVLDDGRLTDGQGRTVDFRNTLIILTSNLGSEYLANQPDGDTPAMVQAQVMKVVREHFRPEFLNRLDEVILFSRLQRADMAKIVDIQVARLQKLLEDRKITLHLDNLAETWLANEGYDPVYGARPLKRVIQRSLQNPLAGQLLEGTIHDGETVNISADGDGLLINGKTAAEPELAY</sequence>
<keyword evidence="3 5" id="KW-0067">ATP-binding</keyword>
<dbReference type="Pfam" id="PF07724">
    <property type="entry name" value="AAA_2"/>
    <property type="match status" value="1"/>
</dbReference>
<keyword evidence="2" id="KW-0547">Nucleotide-binding</keyword>
<evidence type="ECO:0000256" key="2">
    <source>
        <dbReference type="ARBA" id="ARBA00022741"/>
    </source>
</evidence>
<dbReference type="Gene3D" id="1.10.8.60">
    <property type="match status" value="1"/>
</dbReference>
<dbReference type="InterPro" id="IPR003959">
    <property type="entry name" value="ATPase_AAA_core"/>
</dbReference>
<dbReference type="FunFam" id="1.10.8.60:FF:000017">
    <property type="entry name" value="ATP-dependent chaperone ClpB"/>
    <property type="match status" value="1"/>
</dbReference>
<dbReference type="GO" id="GO:0016887">
    <property type="term" value="F:ATP hydrolysis activity"/>
    <property type="evidence" value="ECO:0007669"/>
    <property type="project" value="InterPro"/>
</dbReference>
<dbReference type="SUPFAM" id="SSF52540">
    <property type="entry name" value="P-loop containing nucleoside triphosphate hydrolases"/>
    <property type="match status" value="1"/>
</dbReference>
<dbReference type="CDD" id="cd19499">
    <property type="entry name" value="RecA-like_ClpB_Hsp104-like"/>
    <property type="match status" value="1"/>
</dbReference>
<dbReference type="InterPro" id="IPR019489">
    <property type="entry name" value="Clp_ATPase_C"/>
</dbReference>
<gene>
    <name evidence="5" type="primary">clpB</name>
    <name evidence="5" type="ORF">AGA_2148</name>
</gene>
<evidence type="ECO:0000259" key="4">
    <source>
        <dbReference type="SMART" id="SM01086"/>
    </source>
</evidence>
<dbReference type="Gene3D" id="3.40.50.300">
    <property type="entry name" value="P-loop containing nucleotide triphosphate hydrolases"/>
    <property type="match status" value="1"/>
</dbReference>
<dbReference type="GO" id="GO:0005524">
    <property type="term" value="F:ATP binding"/>
    <property type="evidence" value="ECO:0007669"/>
    <property type="project" value="UniProtKB-KW"/>
</dbReference>
<dbReference type="GO" id="GO:0006508">
    <property type="term" value="P:proteolysis"/>
    <property type="evidence" value="ECO:0007669"/>
    <property type="project" value="UniProtKB-KW"/>
</dbReference>
<dbReference type="PANTHER" id="PTHR11638:SF18">
    <property type="entry name" value="HEAT SHOCK PROTEIN 104"/>
    <property type="match status" value="1"/>
</dbReference>
<comment type="similarity">
    <text evidence="1">Belongs to the ClpA/ClpB family.</text>
</comment>